<keyword evidence="3" id="KW-0723">Serine/threonine-protein kinase</keyword>
<dbReference type="InterPro" id="IPR000719">
    <property type="entry name" value="Prot_kinase_dom"/>
</dbReference>
<dbReference type="PANTHER" id="PTHR24363:SF0">
    <property type="entry name" value="SERINE_THREONINE KINASE LIKE DOMAIN CONTAINING 1"/>
    <property type="match status" value="1"/>
</dbReference>
<dbReference type="InterPro" id="IPR011009">
    <property type="entry name" value="Kinase-like_dom_sf"/>
</dbReference>
<evidence type="ECO:0000256" key="1">
    <source>
        <dbReference type="ARBA" id="ARBA00010062"/>
    </source>
</evidence>
<evidence type="ECO:0000256" key="5">
    <source>
        <dbReference type="ARBA" id="ARBA00022729"/>
    </source>
</evidence>
<dbReference type="AlphaFoldDB" id="A0A8J6XJJ0"/>
<dbReference type="RefSeq" id="WP_190837329.1">
    <property type="nucleotide sequence ID" value="NZ_CAWPPI010000119.1"/>
</dbReference>
<sequence>MSYCINPACQNPHNGDSELFCLSCGSELLLQGRYRVVRYWQERKYTHIYQVIDTIQAYPIAKVLKVLKPISRLENKLVELFEREAKVLQELNHPGIPKGDGHFIFKAGQKPEPLHCLVMEKIDGSNLEEYIQGRKNSPISQELAVAWLIKLATILEKVHEHKIIHRDIKPSNIMLRPNGTLVLIDFGTAREITLTYSEDFEEQEITRVCSTGYTAPEQLRGQAVLQSDFFSLGRTFVYLLTGRTFTNHINLLNWRQNAQISPTIAELIDDLMAELPENRPQDTKIIIQRLAELQENLLVKTTFNTTVIESSHNIIQPRQSKLQQFIQPLSKRIIPLVGVFAILSSTLVIYKHLNVINGCAKPLLSSMSTGDSFSCGEEILIANSGEVEKNEGTEAYKIGNYSKAVEKLKIARQKQPSDPEVLIYLNNALIEVNKVNAPTIAAIAPISNSPEIATELLKGVAHAQYERVKELKKNPKAVFKVLIADDANDPNQARQVAESLANQSNILAVIGHNSSEIALATMDIFERRQLVLMSPGSTSANLPRPGDKFFFRTIPTVRVKTSKLANYLVNQARQKKVAVFSNPHSDFSNSFQEQFYGSFTAISGEIIEQKFDLSNPFFNASAAIKEARKQGATAFVIITDGGTNRYTFLNALRLIKANQGRNWIMGANSVAHQDVLLVGQEAVNRLVMTIPWIEMTSSNKEFLLVAKSLWQGEELNYRTASAYDATQALIKVLETTPNLNRLEVQKVLSNPNFRAKGATGVISFLPNGDRQQPLAELVKVVASQCSKYGYMFVPVEYKQLESACQQKL</sequence>
<evidence type="ECO:0000256" key="4">
    <source>
        <dbReference type="ARBA" id="ARBA00022679"/>
    </source>
</evidence>
<reference evidence="12" key="1">
    <citation type="submission" date="2020-09" db="EMBL/GenBank/DDBJ databases">
        <title>Iningainema tapete sp. nov. (Scytonemataceae, Cyanobacteria) from greenhouses in central Florida (USA) produces two types of nodularin with biosynthetic potential for microcystin-LR and anabaenopeptins.</title>
        <authorList>
            <person name="Berthold D.E."/>
            <person name="Lefler F.W."/>
            <person name="Huang I.-S."/>
            <person name="Abdulla H."/>
            <person name="Zimba P.V."/>
            <person name="Laughinghouse H.D. IV."/>
        </authorList>
    </citation>
    <scope>NUCLEOTIDE SEQUENCE</scope>
    <source>
        <strain evidence="12">BLCCT55</strain>
    </source>
</reference>
<dbReference type="PROSITE" id="PS00108">
    <property type="entry name" value="PROTEIN_KINASE_ST"/>
    <property type="match status" value="1"/>
</dbReference>
<protein>
    <recommendedName>
        <fullName evidence="2">non-specific serine/threonine protein kinase</fullName>
        <ecNumber evidence="2">2.7.11.1</ecNumber>
    </recommendedName>
</protein>
<keyword evidence="6" id="KW-0547">Nucleotide-binding</keyword>
<evidence type="ECO:0000313" key="13">
    <source>
        <dbReference type="Proteomes" id="UP000629098"/>
    </source>
</evidence>
<dbReference type="InterPro" id="IPR028082">
    <property type="entry name" value="Peripla_BP_I"/>
</dbReference>
<comment type="catalytic activity">
    <reaction evidence="10">
        <text>L-seryl-[protein] + ATP = O-phospho-L-seryl-[protein] + ADP + H(+)</text>
        <dbReference type="Rhea" id="RHEA:17989"/>
        <dbReference type="Rhea" id="RHEA-COMP:9863"/>
        <dbReference type="Rhea" id="RHEA-COMP:11604"/>
        <dbReference type="ChEBI" id="CHEBI:15378"/>
        <dbReference type="ChEBI" id="CHEBI:29999"/>
        <dbReference type="ChEBI" id="CHEBI:30616"/>
        <dbReference type="ChEBI" id="CHEBI:83421"/>
        <dbReference type="ChEBI" id="CHEBI:456216"/>
        <dbReference type="EC" id="2.7.11.1"/>
    </reaction>
</comment>
<dbReference type="Gene3D" id="3.40.50.2300">
    <property type="match status" value="2"/>
</dbReference>
<dbReference type="SMART" id="SM00220">
    <property type="entry name" value="S_TKc"/>
    <property type="match status" value="1"/>
</dbReference>
<keyword evidence="7" id="KW-0418">Kinase</keyword>
<evidence type="ECO:0000256" key="8">
    <source>
        <dbReference type="ARBA" id="ARBA00022840"/>
    </source>
</evidence>
<evidence type="ECO:0000313" key="12">
    <source>
        <dbReference type="EMBL" id="MBD2778070.1"/>
    </source>
</evidence>
<dbReference type="SUPFAM" id="SSF53822">
    <property type="entry name" value="Periplasmic binding protein-like I"/>
    <property type="match status" value="1"/>
</dbReference>
<keyword evidence="13" id="KW-1185">Reference proteome</keyword>
<keyword evidence="8" id="KW-0067">ATP-binding</keyword>
<name>A0A8J6XJJ0_9CYAN</name>
<dbReference type="CDD" id="cd14014">
    <property type="entry name" value="STKc_PknB_like"/>
    <property type="match status" value="1"/>
</dbReference>
<dbReference type="Pfam" id="PF00069">
    <property type="entry name" value="Pkinase"/>
    <property type="match status" value="1"/>
</dbReference>
<accession>A0A8J6XJJ0</accession>
<dbReference type="PANTHER" id="PTHR24363">
    <property type="entry name" value="SERINE/THREONINE PROTEIN KINASE"/>
    <property type="match status" value="1"/>
</dbReference>
<dbReference type="EMBL" id="JACXAE010000119">
    <property type="protein sequence ID" value="MBD2778070.1"/>
    <property type="molecule type" value="Genomic_DNA"/>
</dbReference>
<evidence type="ECO:0000256" key="2">
    <source>
        <dbReference type="ARBA" id="ARBA00012513"/>
    </source>
</evidence>
<dbReference type="Pfam" id="PF13458">
    <property type="entry name" value="Peripla_BP_6"/>
    <property type="match status" value="1"/>
</dbReference>
<gene>
    <name evidence="12" type="ORF">ICL16_40015</name>
</gene>
<evidence type="ECO:0000256" key="6">
    <source>
        <dbReference type="ARBA" id="ARBA00022741"/>
    </source>
</evidence>
<dbReference type="GO" id="GO:0004674">
    <property type="term" value="F:protein serine/threonine kinase activity"/>
    <property type="evidence" value="ECO:0007669"/>
    <property type="project" value="UniProtKB-KW"/>
</dbReference>
<dbReference type="PROSITE" id="PS50011">
    <property type="entry name" value="PROTEIN_KINASE_DOM"/>
    <property type="match status" value="1"/>
</dbReference>
<evidence type="ECO:0000256" key="9">
    <source>
        <dbReference type="ARBA" id="ARBA00047899"/>
    </source>
</evidence>
<proteinExistence type="inferred from homology"/>
<comment type="catalytic activity">
    <reaction evidence="9">
        <text>L-threonyl-[protein] + ATP = O-phospho-L-threonyl-[protein] + ADP + H(+)</text>
        <dbReference type="Rhea" id="RHEA:46608"/>
        <dbReference type="Rhea" id="RHEA-COMP:11060"/>
        <dbReference type="Rhea" id="RHEA-COMP:11605"/>
        <dbReference type="ChEBI" id="CHEBI:15378"/>
        <dbReference type="ChEBI" id="CHEBI:30013"/>
        <dbReference type="ChEBI" id="CHEBI:30616"/>
        <dbReference type="ChEBI" id="CHEBI:61977"/>
        <dbReference type="ChEBI" id="CHEBI:456216"/>
        <dbReference type="EC" id="2.7.11.1"/>
    </reaction>
</comment>
<keyword evidence="5" id="KW-0732">Signal</keyword>
<evidence type="ECO:0000259" key="11">
    <source>
        <dbReference type="PROSITE" id="PS50011"/>
    </source>
</evidence>
<comment type="caution">
    <text evidence="12">The sequence shown here is derived from an EMBL/GenBank/DDBJ whole genome shotgun (WGS) entry which is preliminary data.</text>
</comment>
<dbReference type="InterPro" id="IPR008271">
    <property type="entry name" value="Ser/Thr_kinase_AS"/>
</dbReference>
<dbReference type="SUPFAM" id="SSF56112">
    <property type="entry name" value="Protein kinase-like (PK-like)"/>
    <property type="match status" value="1"/>
</dbReference>
<dbReference type="InterPro" id="IPR028081">
    <property type="entry name" value="Leu-bd"/>
</dbReference>
<evidence type="ECO:0000256" key="10">
    <source>
        <dbReference type="ARBA" id="ARBA00048679"/>
    </source>
</evidence>
<dbReference type="GO" id="GO:0005524">
    <property type="term" value="F:ATP binding"/>
    <property type="evidence" value="ECO:0007669"/>
    <property type="project" value="UniProtKB-KW"/>
</dbReference>
<dbReference type="Proteomes" id="UP000629098">
    <property type="component" value="Unassembled WGS sequence"/>
</dbReference>
<dbReference type="Gene3D" id="3.30.200.20">
    <property type="entry name" value="Phosphorylase Kinase, domain 1"/>
    <property type="match status" value="1"/>
</dbReference>
<comment type="similarity">
    <text evidence="1">Belongs to the leucine-binding protein family.</text>
</comment>
<dbReference type="Gene3D" id="1.10.510.10">
    <property type="entry name" value="Transferase(Phosphotransferase) domain 1"/>
    <property type="match status" value="1"/>
</dbReference>
<dbReference type="CDD" id="cd06268">
    <property type="entry name" value="PBP1_ABC_transporter_LIVBP-like"/>
    <property type="match status" value="1"/>
</dbReference>
<evidence type="ECO:0000256" key="3">
    <source>
        <dbReference type="ARBA" id="ARBA00022527"/>
    </source>
</evidence>
<dbReference type="EC" id="2.7.11.1" evidence="2"/>
<evidence type="ECO:0000256" key="7">
    <source>
        <dbReference type="ARBA" id="ARBA00022777"/>
    </source>
</evidence>
<keyword evidence="4" id="KW-0808">Transferase</keyword>
<feature type="domain" description="Protein kinase" evidence="11">
    <location>
        <begin position="34"/>
        <end position="297"/>
    </location>
</feature>
<organism evidence="12 13">
    <name type="scientific">Iningainema tapete BLCC-T55</name>
    <dbReference type="NCBI Taxonomy" id="2748662"/>
    <lineage>
        <taxon>Bacteria</taxon>
        <taxon>Bacillati</taxon>
        <taxon>Cyanobacteriota</taxon>
        <taxon>Cyanophyceae</taxon>
        <taxon>Nostocales</taxon>
        <taxon>Scytonemataceae</taxon>
        <taxon>Iningainema tapete</taxon>
    </lineage>
</organism>
<dbReference type="NCBIfam" id="NF045510">
    <property type="entry name" value="4Cys_prefix_kin"/>
    <property type="match status" value="1"/>
</dbReference>